<dbReference type="KEGG" id="psoj:PHYSODRAFT_298671"/>
<keyword evidence="3" id="KW-1185">Reference proteome</keyword>
<evidence type="ECO:0000256" key="1">
    <source>
        <dbReference type="SAM" id="MobiDB-lite"/>
    </source>
</evidence>
<dbReference type="SMR" id="G4ZBK3"/>
<dbReference type="AlphaFoldDB" id="G4ZBK3"/>
<protein>
    <submittedName>
        <fullName evidence="2">Uncharacterized protein</fullName>
    </submittedName>
</protein>
<proteinExistence type="predicted"/>
<dbReference type="GeneID" id="20641638"/>
<dbReference type="EMBL" id="JH159153">
    <property type="protein sequence ID" value="EGZ20617.1"/>
    <property type="molecule type" value="Genomic_DNA"/>
</dbReference>
<feature type="compositionally biased region" description="Basic and acidic residues" evidence="1">
    <location>
        <begin position="67"/>
        <end position="86"/>
    </location>
</feature>
<organism evidence="2 3">
    <name type="scientific">Phytophthora sojae (strain P6497)</name>
    <name type="common">Soybean stem and root rot agent</name>
    <name type="synonym">Phytophthora megasperma f. sp. glycines</name>
    <dbReference type="NCBI Taxonomy" id="1094619"/>
    <lineage>
        <taxon>Eukaryota</taxon>
        <taxon>Sar</taxon>
        <taxon>Stramenopiles</taxon>
        <taxon>Oomycota</taxon>
        <taxon>Peronosporomycetes</taxon>
        <taxon>Peronosporales</taxon>
        <taxon>Peronosporaceae</taxon>
        <taxon>Phytophthora</taxon>
    </lineage>
</organism>
<feature type="compositionally biased region" description="Basic and acidic residues" evidence="1">
    <location>
        <begin position="105"/>
        <end position="117"/>
    </location>
</feature>
<feature type="region of interest" description="Disordered" evidence="1">
    <location>
        <begin position="27"/>
        <end position="133"/>
    </location>
</feature>
<dbReference type="RefSeq" id="XP_009523334.1">
    <property type="nucleotide sequence ID" value="XM_009525039.1"/>
</dbReference>
<evidence type="ECO:0000313" key="2">
    <source>
        <dbReference type="EMBL" id="EGZ20617.1"/>
    </source>
</evidence>
<gene>
    <name evidence="2" type="ORF">PHYSODRAFT_298671</name>
</gene>
<feature type="compositionally biased region" description="Basic and acidic residues" evidence="1">
    <location>
        <begin position="38"/>
        <end position="47"/>
    </location>
</feature>
<name>G4ZBK3_PHYSP</name>
<feature type="compositionally biased region" description="Polar residues" evidence="1">
    <location>
        <begin position="48"/>
        <end position="66"/>
    </location>
</feature>
<evidence type="ECO:0000313" key="3">
    <source>
        <dbReference type="Proteomes" id="UP000002640"/>
    </source>
</evidence>
<accession>G4ZBK3</accession>
<dbReference type="Proteomes" id="UP000002640">
    <property type="component" value="Unassembled WGS sequence"/>
</dbReference>
<sequence>MLQIPMLLEQFAARNRDLPFEETVSPLRTSNCVSNGDAVHDREEDQTRISTPPTTPKTSLANFSSKTRFEAAARKNKERIDQERSRGAAFLDCEDGTAAASEADNPGKRFPLEEDVRNASPSSRQDSERHIGA</sequence>
<reference evidence="2 3" key="1">
    <citation type="journal article" date="2006" name="Science">
        <title>Phytophthora genome sequences uncover evolutionary origins and mechanisms of pathogenesis.</title>
        <authorList>
            <person name="Tyler B.M."/>
            <person name="Tripathy S."/>
            <person name="Zhang X."/>
            <person name="Dehal P."/>
            <person name="Jiang R.H."/>
            <person name="Aerts A."/>
            <person name="Arredondo F.D."/>
            <person name="Baxter L."/>
            <person name="Bensasson D."/>
            <person name="Beynon J.L."/>
            <person name="Chapman J."/>
            <person name="Damasceno C.M."/>
            <person name="Dorrance A.E."/>
            <person name="Dou D."/>
            <person name="Dickerman A.W."/>
            <person name="Dubchak I.L."/>
            <person name="Garbelotto M."/>
            <person name="Gijzen M."/>
            <person name="Gordon S.G."/>
            <person name="Govers F."/>
            <person name="Grunwald N.J."/>
            <person name="Huang W."/>
            <person name="Ivors K.L."/>
            <person name="Jones R.W."/>
            <person name="Kamoun S."/>
            <person name="Krampis K."/>
            <person name="Lamour K.H."/>
            <person name="Lee M.K."/>
            <person name="McDonald W.H."/>
            <person name="Medina M."/>
            <person name="Meijer H.J."/>
            <person name="Nordberg E.K."/>
            <person name="Maclean D.J."/>
            <person name="Ospina-Giraldo M.D."/>
            <person name="Morris P.F."/>
            <person name="Phuntumart V."/>
            <person name="Putnam N.H."/>
            <person name="Rash S."/>
            <person name="Rose J.K."/>
            <person name="Sakihama Y."/>
            <person name="Salamov A.A."/>
            <person name="Savidor A."/>
            <person name="Scheuring C.F."/>
            <person name="Smith B.M."/>
            <person name="Sobral B.W."/>
            <person name="Terry A."/>
            <person name="Torto-Alalibo T.A."/>
            <person name="Win J."/>
            <person name="Xu Z."/>
            <person name="Zhang H."/>
            <person name="Grigoriev I.V."/>
            <person name="Rokhsar D.S."/>
            <person name="Boore J.L."/>
        </authorList>
    </citation>
    <scope>NUCLEOTIDE SEQUENCE [LARGE SCALE GENOMIC DNA]</scope>
    <source>
        <strain evidence="2 3">P6497</strain>
    </source>
</reference>
<dbReference type="InParanoid" id="G4ZBK3"/>